<accession>A0A7W3SPY7</accession>
<dbReference type="PANTHER" id="PTHR43394">
    <property type="entry name" value="ATP-DEPENDENT PERMEASE MDL1, MITOCHONDRIAL"/>
    <property type="match status" value="1"/>
</dbReference>
<organism evidence="10 11">
    <name type="scientific">Fontibacillus solani</name>
    <dbReference type="NCBI Taxonomy" id="1572857"/>
    <lineage>
        <taxon>Bacteria</taxon>
        <taxon>Bacillati</taxon>
        <taxon>Bacillota</taxon>
        <taxon>Bacilli</taxon>
        <taxon>Bacillales</taxon>
        <taxon>Paenibacillaceae</taxon>
        <taxon>Fontibacillus</taxon>
    </lineage>
</organism>
<keyword evidence="4" id="KW-0067">ATP-binding</keyword>
<evidence type="ECO:0000313" key="11">
    <source>
        <dbReference type="Proteomes" id="UP000567067"/>
    </source>
</evidence>
<dbReference type="InterPro" id="IPR003439">
    <property type="entry name" value="ABC_transporter-like_ATP-bd"/>
</dbReference>
<dbReference type="SUPFAM" id="SSF52540">
    <property type="entry name" value="P-loop containing nucleoside triphosphate hydrolases"/>
    <property type="match status" value="1"/>
</dbReference>
<evidence type="ECO:0000256" key="5">
    <source>
        <dbReference type="ARBA" id="ARBA00022989"/>
    </source>
</evidence>
<dbReference type="RefSeq" id="WP_182534060.1">
    <property type="nucleotide sequence ID" value="NZ_JACJIP010000002.1"/>
</dbReference>
<evidence type="ECO:0000256" key="2">
    <source>
        <dbReference type="ARBA" id="ARBA00022692"/>
    </source>
</evidence>
<dbReference type="Gene3D" id="1.20.1560.10">
    <property type="entry name" value="ABC transporter type 1, transmembrane domain"/>
    <property type="match status" value="1"/>
</dbReference>
<evidence type="ECO:0000256" key="4">
    <source>
        <dbReference type="ARBA" id="ARBA00022840"/>
    </source>
</evidence>
<dbReference type="PROSITE" id="PS50893">
    <property type="entry name" value="ABC_TRANSPORTER_2"/>
    <property type="match status" value="1"/>
</dbReference>
<keyword evidence="3" id="KW-0547">Nucleotide-binding</keyword>
<dbReference type="PANTHER" id="PTHR43394:SF1">
    <property type="entry name" value="ATP-BINDING CASSETTE SUB-FAMILY B MEMBER 10, MITOCHONDRIAL"/>
    <property type="match status" value="1"/>
</dbReference>
<dbReference type="InterPro" id="IPR039421">
    <property type="entry name" value="Type_1_exporter"/>
</dbReference>
<dbReference type="GO" id="GO:0016887">
    <property type="term" value="F:ATP hydrolysis activity"/>
    <property type="evidence" value="ECO:0007669"/>
    <property type="project" value="InterPro"/>
</dbReference>
<evidence type="ECO:0000259" key="9">
    <source>
        <dbReference type="PROSITE" id="PS50929"/>
    </source>
</evidence>
<dbReference type="CDD" id="cd07346">
    <property type="entry name" value="ABC_6TM_exporters"/>
    <property type="match status" value="1"/>
</dbReference>
<gene>
    <name evidence="10" type="ORF">FHR92_000388</name>
</gene>
<evidence type="ECO:0000256" key="6">
    <source>
        <dbReference type="ARBA" id="ARBA00023136"/>
    </source>
</evidence>
<evidence type="ECO:0000256" key="7">
    <source>
        <dbReference type="SAM" id="Phobius"/>
    </source>
</evidence>
<comment type="caution">
    <text evidence="10">The sequence shown here is derived from an EMBL/GenBank/DDBJ whole genome shotgun (WGS) entry which is preliminary data.</text>
</comment>
<evidence type="ECO:0000256" key="1">
    <source>
        <dbReference type="ARBA" id="ARBA00004651"/>
    </source>
</evidence>
<dbReference type="InterPro" id="IPR036640">
    <property type="entry name" value="ABC1_TM_sf"/>
</dbReference>
<proteinExistence type="predicted"/>
<feature type="domain" description="ABC transmembrane type-1" evidence="9">
    <location>
        <begin position="24"/>
        <end position="306"/>
    </location>
</feature>
<feature type="transmembrane region" description="Helical" evidence="7">
    <location>
        <begin position="245"/>
        <end position="268"/>
    </location>
</feature>
<evidence type="ECO:0000256" key="3">
    <source>
        <dbReference type="ARBA" id="ARBA00022741"/>
    </source>
</evidence>
<dbReference type="Pfam" id="PF00005">
    <property type="entry name" value="ABC_tran"/>
    <property type="match status" value="1"/>
</dbReference>
<dbReference type="Gene3D" id="3.40.50.300">
    <property type="entry name" value="P-loop containing nucleotide triphosphate hydrolases"/>
    <property type="match status" value="1"/>
</dbReference>
<reference evidence="10 11" key="1">
    <citation type="submission" date="2020-08" db="EMBL/GenBank/DDBJ databases">
        <title>Genomic Encyclopedia of Type Strains, Phase III (KMG-III): the genomes of soil and plant-associated and newly described type strains.</title>
        <authorList>
            <person name="Whitman W."/>
        </authorList>
    </citation>
    <scope>NUCLEOTIDE SEQUENCE [LARGE SCALE GENOMIC DNA]</scope>
    <source>
        <strain evidence="10 11">CECT 8693</strain>
    </source>
</reference>
<dbReference type="SMART" id="SM00382">
    <property type="entry name" value="AAA"/>
    <property type="match status" value="1"/>
</dbReference>
<dbReference type="PROSITE" id="PS50929">
    <property type="entry name" value="ABC_TM1F"/>
    <property type="match status" value="1"/>
</dbReference>
<keyword evidence="5 7" id="KW-1133">Transmembrane helix</keyword>
<sequence>MGNSTAEFKLFYRKTVKPFLKENILCTVLLLVNSLLNVCFPYFIKLVVDEGIGKQNIQLIVLYSAVMIVTTVLNVITGYWMRINFLKLGQKVTYSIKKTINDCFDRYSQLLFNKYKNGEMVSILENDVKNVEVLTTYIVSDVLSNAVTAVGLFVLLLSMNAEIAVGSLCCILLFSVIQRKFGTQTKSKAKEVSVAKGNMHSFTQEYLEGIMEARMLNASREFQTKYLDTQRELFRKEIGMARVKVLSGLSGSLFQNISLILVLGYGAVMVLTDHLTIGSLFTLTIYVQKMHSPVLALFNLYIDVKKTQASLSRVMELIDVNEYVIQNGEWSMRDNLHGDVDISGLSFKYSDTPVLNSVNISINSGDSIAITGENGSGKTTLIKLLLRLMDNYEGSICIDGKDIREYDLFYLRSQIICISQTPFIFNGTIYENITMLKEDIPVEAVHEALRMVCLEEDLSKMPRGLDTPVRALGVRLSGGQAQKVALARAYLSNPSLIILDEPTSALDITGEQIVCRNLFTHFKDTTIIAITHRAELLKYCEAIYDIRQLGLSTNKLSEARDVGLQRSVFFEAGTKQASGLLGSS</sequence>
<dbReference type="Pfam" id="PF00664">
    <property type="entry name" value="ABC_membrane"/>
    <property type="match status" value="1"/>
</dbReference>
<keyword evidence="2 7" id="KW-0812">Transmembrane</keyword>
<feature type="transmembrane region" description="Helical" evidence="7">
    <location>
        <begin position="163"/>
        <end position="181"/>
    </location>
</feature>
<dbReference type="Proteomes" id="UP000567067">
    <property type="component" value="Unassembled WGS sequence"/>
</dbReference>
<evidence type="ECO:0000259" key="8">
    <source>
        <dbReference type="PROSITE" id="PS50893"/>
    </source>
</evidence>
<dbReference type="GO" id="GO:0015421">
    <property type="term" value="F:ABC-type oligopeptide transporter activity"/>
    <property type="evidence" value="ECO:0007669"/>
    <property type="project" value="TreeGrafter"/>
</dbReference>
<dbReference type="InterPro" id="IPR003593">
    <property type="entry name" value="AAA+_ATPase"/>
</dbReference>
<name>A0A7W3SPY7_9BACL</name>
<protein>
    <submittedName>
        <fullName evidence="10">ABC-type bacteriocin/lantibiotic exporter with double-glycine peptidase domain</fullName>
    </submittedName>
</protein>
<dbReference type="SUPFAM" id="SSF90123">
    <property type="entry name" value="ABC transporter transmembrane region"/>
    <property type="match status" value="1"/>
</dbReference>
<evidence type="ECO:0000313" key="10">
    <source>
        <dbReference type="EMBL" id="MBA9083934.1"/>
    </source>
</evidence>
<dbReference type="EMBL" id="JACJIP010000002">
    <property type="protein sequence ID" value="MBA9083934.1"/>
    <property type="molecule type" value="Genomic_DNA"/>
</dbReference>
<dbReference type="InterPro" id="IPR011527">
    <property type="entry name" value="ABC1_TM_dom"/>
</dbReference>
<keyword evidence="11" id="KW-1185">Reference proteome</keyword>
<keyword evidence="6 7" id="KW-0472">Membrane</keyword>
<comment type="subcellular location">
    <subcellularLocation>
        <location evidence="1">Cell membrane</location>
        <topology evidence="1">Multi-pass membrane protein</topology>
    </subcellularLocation>
</comment>
<dbReference type="GO" id="GO:0005524">
    <property type="term" value="F:ATP binding"/>
    <property type="evidence" value="ECO:0007669"/>
    <property type="project" value="UniProtKB-KW"/>
</dbReference>
<dbReference type="PROSITE" id="PS00211">
    <property type="entry name" value="ABC_TRANSPORTER_1"/>
    <property type="match status" value="1"/>
</dbReference>
<dbReference type="GO" id="GO:0005886">
    <property type="term" value="C:plasma membrane"/>
    <property type="evidence" value="ECO:0007669"/>
    <property type="project" value="UniProtKB-SubCell"/>
</dbReference>
<dbReference type="CDD" id="cd03228">
    <property type="entry name" value="ABCC_MRP_Like"/>
    <property type="match status" value="1"/>
</dbReference>
<dbReference type="AlphaFoldDB" id="A0A7W3SPY7"/>
<dbReference type="InterPro" id="IPR027417">
    <property type="entry name" value="P-loop_NTPase"/>
</dbReference>
<dbReference type="InterPro" id="IPR017871">
    <property type="entry name" value="ABC_transporter-like_CS"/>
</dbReference>
<feature type="domain" description="ABC transporter" evidence="8">
    <location>
        <begin position="340"/>
        <end position="574"/>
    </location>
</feature>
<feature type="transmembrane region" description="Helical" evidence="7">
    <location>
        <begin position="56"/>
        <end position="81"/>
    </location>
</feature>
<feature type="transmembrane region" description="Helical" evidence="7">
    <location>
        <begin position="23"/>
        <end position="44"/>
    </location>
</feature>